<evidence type="ECO:0000313" key="1">
    <source>
        <dbReference type="EMBL" id="MBD2316366.1"/>
    </source>
</evidence>
<dbReference type="GO" id="GO:0032259">
    <property type="term" value="P:methylation"/>
    <property type="evidence" value="ECO:0007669"/>
    <property type="project" value="UniProtKB-KW"/>
</dbReference>
<name>A0ABR8C9I8_9CYAN</name>
<proteinExistence type="predicted"/>
<protein>
    <submittedName>
        <fullName evidence="1">DNA phosphorothioation-associated putative methyltransferase</fullName>
    </submittedName>
</protein>
<keyword evidence="2" id="KW-1185">Reference proteome</keyword>
<evidence type="ECO:0000313" key="2">
    <source>
        <dbReference type="Proteomes" id="UP000618445"/>
    </source>
</evidence>
<dbReference type="RefSeq" id="WP_190577132.1">
    <property type="nucleotide sequence ID" value="NZ_CAWPQU010000056.1"/>
</dbReference>
<dbReference type="NCBIfam" id="TIGR04096">
    <property type="entry name" value="dnd_rel_methyl"/>
    <property type="match status" value="2"/>
</dbReference>
<organism evidence="1 2">
    <name type="scientific">Phormidium tenue FACHB-1050</name>
    <dbReference type="NCBI Taxonomy" id="2692857"/>
    <lineage>
        <taxon>Bacteria</taxon>
        <taxon>Bacillati</taxon>
        <taxon>Cyanobacteriota</taxon>
        <taxon>Cyanophyceae</taxon>
        <taxon>Oscillatoriophycideae</taxon>
        <taxon>Oscillatoriales</taxon>
        <taxon>Oscillatoriaceae</taxon>
        <taxon>Phormidium</taxon>
    </lineage>
</organism>
<dbReference type="GO" id="GO:0008168">
    <property type="term" value="F:methyltransferase activity"/>
    <property type="evidence" value="ECO:0007669"/>
    <property type="project" value="UniProtKB-KW"/>
</dbReference>
<keyword evidence="1" id="KW-0808">Transferase</keyword>
<comment type="caution">
    <text evidence="1">The sequence shown here is derived from an EMBL/GenBank/DDBJ whole genome shotgun (WGS) entry which is preliminary data.</text>
</comment>
<accession>A0ABR8C9I8</accession>
<dbReference type="EMBL" id="JACJQY010000006">
    <property type="protein sequence ID" value="MBD2316366.1"/>
    <property type="molecule type" value="Genomic_DNA"/>
</dbReference>
<keyword evidence="1" id="KW-0489">Methyltransferase</keyword>
<gene>
    <name evidence="1" type="ORF">H6G05_05830</name>
</gene>
<sequence length="697" mass="80653">MIIGCDHTQIINLCQQSNIGKKLPNAFYVHFSVIDSLSPQLQECDRQARLLLSKSTQFTIIKFNYEQPKISYLFYPDFDTDPHPALHQSIQVDLQTQTTQQRDYHQSPNPPILHRKETFVNQDYSLYQIFAQLTKQEEAIGLFNETHTIGTRKGWGQRLQEYNVELKDHQVILLPSSSGREAGVEGLKEDIKIDRHKAAIHRPDLSKPVRLALEAGLFTENSTFFDYGCGHGEDIKRISDRGFTSNGWDPYYRPQCDRVSAEIVNLGYIINVIESQNERREALIKAWELTQKVLIVSAQVLIGDVGKGQIAYSDGVVSSRNTFQKYYEQEELKLYIDQVLGVDSVPVALGIYFVFRDDMQAQSFRASRFRSRATTPRLRLVSKRFEDYRELLTPLMDFFTERGRLPVGEELSNFEPLLTEFGTVRRAFNLIVSATNQDEWDAIADKRRQDILVFLALSNFDNPYKRLKLSQLSTQYQTDIKSLFGSYQGASTTADLMLFNLGREGFIATCCRNSRIGRLDNQALYVHISALEHLDTMLRLYEGCASRTIGRMDGATLIKFHLHKPKISYLFYPDFDQDPHPKMQASMQIDLRDLQVRYRDYHNSDNPPVLHCKDAYILPDYLQYEKFAKLTKQEESWGLLENMKDISHWQGWQQKLKEYCAELQGHRLVWSKDADPETIKCVKAQRKSKKLEEIHSS</sequence>
<reference evidence="1 2" key="1">
    <citation type="journal article" date="2020" name="ISME J.">
        <title>Comparative genomics reveals insights into cyanobacterial evolution and habitat adaptation.</title>
        <authorList>
            <person name="Chen M.Y."/>
            <person name="Teng W.K."/>
            <person name="Zhao L."/>
            <person name="Hu C.X."/>
            <person name="Zhou Y.K."/>
            <person name="Han B.P."/>
            <person name="Song L.R."/>
            <person name="Shu W.S."/>
        </authorList>
    </citation>
    <scope>NUCLEOTIDE SEQUENCE [LARGE SCALE GENOMIC DNA]</scope>
    <source>
        <strain evidence="1 2">FACHB-1050</strain>
    </source>
</reference>
<dbReference type="InterPro" id="IPR024019">
    <property type="entry name" value="CHP04096"/>
</dbReference>
<dbReference type="Proteomes" id="UP000618445">
    <property type="component" value="Unassembled WGS sequence"/>
</dbReference>